<evidence type="ECO:0000313" key="5">
    <source>
        <dbReference type="EMBL" id="KAK9838764.1"/>
    </source>
</evidence>
<protein>
    <recommendedName>
        <fullName evidence="7">Ribosomal protein L27</fullName>
    </recommendedName>
</protein>
<proteinExistence type="inferred from homology"/>
<dbReference type="EMBL" id="JALJOS010000005">
    <property type="protein sequence ID" value="KAK9838764.1"/>
    <property type="molecule type" value="Genomic_DNA"/>
</dbReference>
<dbReference type="PANTHER" id="PTHR15893:SF0">
    <property type="entry name" value="LARGE RIBOSOMAL SUBUNIT PROTEIN BL27M"/>
    <property type="match status" value="1"/>
</dbReference>
<dbReference type="InterPro" id="IPR001684">
    <property type="entry name" value="Ribosomal_bL27"/>
</dbReference>
<evidence type="ECO:0000256" key="2">
    <source>
        <dbReference type="ARBA" id="ARBA00022980"/>
    </source>
</evidence>
<comment type="similarity">
    <text evidence="1">Belongs to the bacterial ribosomal protein bL27 family.</text>
</comment>
<keyword evidence="2" id="KW-0689">Ribosomal protein</keyword>
<name>A0AAW1RYA0_9CHLO</name>
<evidence type="ECO:0000256" key="1">
    <source>
        <dbReference type="ARBA" id="ARBA00010797"/>
    </source>
</evidence>
<dbReference type="Pfam" id="PF01016">
    <property type="entry name" value="Ribosomal_L27"/>
    <property type="match status" value="1"/>
</dbReference>
<evidence type="ECO:0000256" key="3">
    <source>
        <dbReference type="ARBA" id="ARBA00023274"/>
    </source>
</evidence>
<reference evidence="5 6" key="1">
    <citation type="journal article" date="2024" name="Nat. Commun.">
        <title>Phylogenomics reveals the evolutionary origins of lichenization in chlorophyte algae.</title>
        <authorList>
            <person name="Puginier C."/>
            <person name="Libourel C."/>
            <person name="Otte J."/>
            <person name="Skaloud P."/>
            <person name="Haon M."/>
            <person name="Grisel S."/>
            <person name="Petersen M."/>
            <person name="Berrin J.G."/>
            <person name="Delaux P.M."/>
            <person name="Dal Grande F."/>
            <person name="Keller J."/>
        </authorList>
    </citation>
    <scope>NUCLEOTIDE SEQUENCE [LARGE SCALE GENOMIC DNA]</scope>
    <source>
        <strain evidence="5 6">SAG 2145</strain>
    </source>
</reference>
<dbReference type="GO" id="GO:1990904">
    <property type="term" value="C:ribonucleoprotein complex"/>
    <property type="evidence" value="ECO:0007669"/>
    <property type="project" value="UniProtKB-KW"/>
</dbReference>
<dbReference type="HAMAP" id="MF_00539">
    <property type="entry name" value="Ribosomal_bL27"/>
    <property type="match status" value="1"/>
</dbReference>
<dbReference type="AlphaFoldDB" id="A0AAW1RYA0"/>
<dbReference type="GO" id="GO:0005840">
    <property type="term" value="C:ribosome"/>
    <property type="evidence" value="ECO:0007669"/>
    <property type="project" value="UniProtKB-KW"/>
</dbReference>
<organism evidence="5 6">
    <name type="scientific">Apatococcus lobatus</name>
    <dbReference type="NCBI Taxonomy" id="904363"/>
    <lineage>
        <taxon>Eukaryota</taxon>
        <taxon>Viridiplantae</taxon>
        <taxon>Chlorophyta</taxon>
        <taxon>core chlorophytes</taxon>
        <taxon>Trebouxiophyceae</taxon>
        <taxon>Chlorellales</taxon>
        <taxon>Chlorellaceae</taxon>
        <taxon>Apatococcus</taxon>
    </lineage>
</organism>
<dbReference type="Gene3D" id="2.40.50.100">
    <property type="match status" value="1"/>
</dbReference>
<dbReference type="PRINTS" id="PR00063">
    <property type="entry name" value="RIBOSOMALL27"/>
</dbReference>
<dbReference type="PANTHER" id="PTHR15893">
    <property type="entry name" value="RIBOSOMAL PROTEIN L27"/>
    <property type="match status" value="1"/>
</dbReference>
<sequence length="173" mass="18269">MSLTSAFTGLSLHTCGATRSSLNGTKLSTRPALRLPAPCCPVIEAAHKKGGGSTKNGRDSVSKRRGVKVWGGQPVKAGGIIVRQLGTQVHPGPGVARGNDYTLFALSAGIVTFKKNKYIKQVSVVPFDQYVVPEGCQVKKGSRSERNRAKYTSRHLQEGSPVLAGEGADPVDV</sequence>
<evidence type="ECO:0000256" key="4">
    <source>
        <dbReference type="SAM" id="MobiDB-lite"/>
    </source>
</evidence>
<dbReference type="NCBIfam" id="TIGR00062">
    <property type="entry name" value="L27"/>
    <property type="match status" value="1"/>
</dbReference>
<evidence type="ECO:0008006" key="7">
    <source>
        <dbReference type="Google" id="ProtNLM"/>
    </source>
</evidence>
<gene>
    <name evidence="5" type="ORF">WJX74_002922</name>
</gene>
<dbReference type="FunFam" id="2.40.50.100:FF:000060">
    <property type="entry name" value="Apicoplast ribosomal protein L27"/>
    <property type="match status" value="1"/>
</dbReference>
<comment type="caution">
    <text evidence="5">The sequence shown here is derived from an EMBL/GenBank/DDBJ whole genome shotgun (WGS) entry which is preliminary data.</text>
</comment>
<dbReference type="Proteomes" id="UP001438707">
    <property type="component" value="Unassembled WGS sequence"/>
</dbReference>
<feature type="region of interest" description="Disordered" evidence="4">
    <location>
        <begin position="141"/>
        <end position="173"/>
    </location>
</feature>
<dbReference type="SUPFAM" id="SSF110324">
    <property type="entry name" value="Ribosomal L27 protein-like"/>
    <property type="match status" value="1"/>
</dbReference>
<dbReference type="GO" id="GO:0003735">
    <property type="term" value="F:structural constituent of ribosome"/>
    <property type="evidence" value="ECO:0007669"/>
    <property type="project" value="InterPro"/>
</dbReference>
<keyword evidence="6" id="KW-1185">Reference proteome</keyword>
<keyword evidence="3" id="KW-0687">Ribonucleoprotein</keyword>
<accession>A0AAW1RYA0</accession>
<evidence type="ECO:0000313" key="6">
    <source>
        <dbReference type="Proteomes" id="UP001438707"/>
    </source>
</evidence>
<dbReference type="GO" id="GO:0006412">
    <property type="term" value="P:translation"/>
    <property type="evidence" value="ECO:0007669"/>
    <property type="project" value="InterPro"/>
</dbReference>